<sequence>MSLFYKEFSNDEEVVNAVNSIKTRGVNEDTIYVVTHDDDRTKRVADNADANTVGASEVGFGTAAKNVFRKKGDELRAQFEKLGFTQAEADTLEDKLDQGKIIVVVKDAPAGFTL</sequence>
<feature type="domain" description="General stress protein 17M-like" evidence="1">
    <location>
        <begin position="4"/>
        <end position="99"/>
    </location>
</feature>
<dbReference type="PATRIC" id="fig|220754.4.peg.95"/>
<evidence type="ECO:0000313" key="2">
    <source>
        <dbReference type="EMBL" id="KIL52764.1"/>
    </source>
</evidence>
<keyword evidence="3" id="KW-1185">Reference proteome</keyword>
<evidence type="ECO:0000259" key="1">
    <source>
        <dbReference type="Pfam" id="PF11181"/>
    </source>
</evidence>
<dbReference type="EMBL" id="JXRR01000001">
    <property type="protein sequence ID" value="KIL52764.1"/>
    <property type="molecule type" value="Genomic_DNA"/>
</dbReference>
<reference evidence="2 3" key="1">
    <citation type="submission" date="2015-01" db="EMBL/GenBank/DDBJ databases">
        <title>Jeotgalibacillus campisalis genome sequencing.</title>
        <authorList>
            <person name="Goh K.M."/>
            <person name="Chan K.-G."/>
            <person name="Yaakop A.S."/>
            <person name="Ee R."/>
            <person name="Gan H.M."/>
            <person name="Chan C.S."/>
        </authorList>
    </citation>
    <scope>NUCLEOTIDE SEQUENCE [LARGE SCALE GENOMIC DNA]</scope>
    <source>
        <strain evidence="2 3">SF-57</strain>
    </source>
</reference>
<dbReference type="OrthoDB" id="2353304at2"/>
<organism evidence="2 3">
    <name type="scientific">Jeotgalibacillus campisalis</name>
    <dbReference type="NCBI Taxonomy" id="220754"/>
    <lineage>
        <taxon>Bacteria</taxon>
        <taxon>Bacillati</taxon>
        <taxon>Bacillota</taxon>
        <taxon>Bacilli</taxon>
        <taxon>Bacillales</taxon>
        <taxon>Caryophanaceae</taxon>
        <taxon>Jeotgalibacillus</taxon>
    </lineage>
</organism>
<gene>
    <name evidence="2" type="ORF">KR50_00930</name>
</gene>
<proteinExistence type="predicted"/>
<name>A0A0C2SFQ9_9BACL</name>
<evidence type="ECO:0000313" key="3">
    <source>
        <dbReference type="Proteomes" id="UP000031972"/>
    </source>
</evidence>
<dbReference type="Proteomes" id="UP000031972">
    <property type="component" value="Unassembled WGS sequence"/>
</dbReference>
<comment type="caution">
    <text evidence="2">The sequence shown here is derived from an EMBL/GenBank/DDBJ whole genome shotgun (WGS) entry which is preliminary data.</text>
</comment>
<dbReference type="AlphaFoldDB" id="A0A0C2SFQ9"/>
<dbReference type="InterPro" id="IPR025889">
    <property type="entry name" value="GSP17M-like_dom"/>
</dbReference>
<protein>
    <submittedName>
        <fullName evidence="2">General stress protein</fullName>
    </submittedName>
</protein>
<accession>A0A0C2SFQ9</accession>
<dbReference type="Pfam" id="PF11181">
    <property type="entry name" value="YflT"/>
    <property type="match status" value="1"/>
</dbReference>
<dbReference type="RefSeq" id="WP_041053504.1">
    <property type="nucleotide sequence ID" value="NZ_JXRR01000001.1"/>
</dbReference>